<dbReference type="InterPro" id="IPR015943">
    <property type="entry name" value="WD40/YVTN_repeat-like_dom_sf"/>
</dbReference>
<dbReference type="InterPro" id="IPR036322">
    <property type="entry name" value="WD40_repeat_dom_sf"/>
</dbReference>
<comment type="function">
    <text evidence="6">Required for the formation of N(7)-methylguanine at position 46 (m7G46) in tRNA. In the complex, it is required to stabilize and induce conformational changes of the catalytic subunit.</text>
</comment>
<evidence type="ECO:0000256" key="5">
    <source>
        <dbReference type="ARBA" id="ARBA00023242"/>
    </source>
</evidence>
<dbReference type="PANTHER" id="PTHR16288:SF0">
    <property type="entry name" value="TRNA (GUANINE-N(7)-)-METHYLTRANSFERASE NON-CATALYTIC SUBUNIT WDR4"/>
    <property type="match status" value="1"/>
</dbReference>
<accession>A0A1B2J9D3</accession>
<dbReference type="InterPro" id="IPR028884">
    <property type="entry name" value="Trm82"/>
</dbReference>
<dbReference type="AlphaFoldDB" id="A0A1B2J9D3"/>
<protein>
    <submittedName>
        <fullName evidence="8">BA75_01521T0</fullName>
    </submittedName>
</protein>
<keyword evidence="3 6" id="KW-0819">tRNA processing</keyword>
<evidence type="ECO:0000256" key="2">
    <source>
        <dbReference type="ARBA" id="ARBA00022574"/>
    </source>
</evidence>
<evidence type="ECO:0000313" key="8">
    <source>
        <dbReference type="EMBL" id="ANZ74633.1"/>
    </source>
</evidence>
<proteinExistence type="inferred from homology"/>
<reference evidence="8 9" key="1">
    <citation type="submission" date="2016-02" db="EMBL/GenBank/DDBJ databases">
        <title>Comparative genomic and transcriptomic foundation for Pichia pastoris.</title>
        <authorList>
            <person name="Love K.R."/>
            <person name="Shah K.A."/>
            <person name="Whittaker C.A."/>
            <person name="Wu J."/>
            <person name="Bartlett M.C."/>
            <person name="Ma D."/>
            <person name="Leeson R.L."/>
            <person name="Priest M."/>
            <person name="Young S.K."/>
            <person name="Love J.C."/>
        </authorList>
    </citation>
    <scope>NUCLEOTIDE SEQUENCE [LARGE SCALE GENOMIC DNA]</scope>
    <source>
        <strain evidence="8 9">ATCC 28485</strain>
    </source>
</reference>
<evidence type="ECO:0000313" key="9">
    <source>
        <dbReference type="Proteomes" id="UP000094565"/>
    </source>
</evidence>
<dbReference type="GO" id="GO:0106004">
    <property type="term" value="P:tRNA (guanine-N7)-methylation"/>
    <property type="evidence" value="ECO:0007669"/>
    <property type="project" value="UniProtKB-UniRule"/>
</dbReference>
<feature type="repeat" description="WD" evidence="7">
    <location>
        <begin position="220"/>
        <end position="262"/>
    </location>
</feature>
<dbReference type="GO" id="GO:0043527">
    <property type="term" value="C:tRNA methyltransferase complex"/>
    <property type="evidence" value="ECO:0007669"/>
    <property type="project" value="TreeGrafter"/>
</dbReference>
<evidence type="ECO:0000256" key="6">
    <source>
        <dbReference type="HAMAP-Rule" id="MF_03056"/>
    </source>
</evidence>
<comment type="pathway">
    <text evidence="6">tRNA modification; N(7)-methylguanine-tRNA biosynthesis.</text>
</comment>
<dbReference type="GO" id="GO:0005634">
    <property type="term" value="C:nucleus"/>
    <property type="evidence" value="ECO:0007669"/>
    <property type="project" value="UniProtKB-SubCell"/>
</dbReference>
<evidence type="ECO:0000256" key="3">
    <source>
        <dbReference type="ARBA" id="ARBA00022694"/>
    </source>
</evidence>
<name>A0A1B2J9D3_PICPA</name>
<keyword evidence="9" id="KW-1185">Reference proteome</keyword>
<evidence type="ECO:0000256" key="4">
    <source>
        <dbReference type="ARBA" id="ARBA00022737"/>
    </source>
</evidence>
<dbReference type="Proteomes" id="UP000094565">
    <property type="component" value="Chromosome 1"/>
</dbReference>
<dbReference type="GO" id="GO:0005829">
    <property type="term" value="C:cytosol"/>
    <property type="evidence" value="ECO:0007669"/>
    <property type="project" value="TreeGrafter"/>
</dbReference>
<gene>
    <name evidence="8" type="primary">TRM82</name>
    <name evidence="8" type="ORF">ATY40_BA7501521</name>
</gene>
<evidence type="ECO:0000256" key="7">
    <source>
        <dbReference type="PROSITE-ProRule" id="PRU00221"/>
    </source>
</evidence>
<dbReference type="Gene3D" id="2.130.10.10">
    <property type="entry name" value="YVTN repeat-like/Quinoprotein amine dehydrogenase"/>
    <property type="match status" value="1"/>
</dbReference>
<keyword evidence="5 6" id="KW-0539">Nucleus</keyword>
<sequence>MKHPFQLILANKEGTLLFTSTKNVVQVFSTENGQLLAKWIDPIDTFHTLKKQQKEKIQALKEKTEGPVKIPKIPVPGKGAPPIFNYIRNMHLTKDESKLIVTTDSDKAVVILKLNFDNSDFESRIVVLSRQAFAKRPCAISIKEDDSRLIVADKFGDVYDVSLYKEFLTLEQQAPKKSILGHVSMLTNVIFAKNYIITSDRDEHIRVTQYPKTYIIERYLFGHSEFVSCLKLCPWNKDILVSAGGDDFINIWNWTTGDLLFHLDLKSYVQPLITDRHLAPLRFQNDEGNLAETNVSEILVHDNKLFVLVECTSSVLIFDFQSTDNLPLLYVIKTQSPIVHISIASNKLYVALEDYETNGLEIFDTDTFQPILEDISKAVFSNSTVEIQTIEEQYPLYHVAPLRKRGEH</sequence>
<dbReference type="PANTHER" id="PTHR16288">
    <property type="entry name" value="WD40 REPEAT PROTEIN 4"/>
    <property type="match status" value="1"/>
</dbReference>
<dbReference type="InterPro" id="IPR001680">
    <property type="entry name" value="WD40_rpt"/>
</dbReference>
<organism evidence="8 9">
    <name type="scientific">Komagataella pastoris</name>
    <name type="common">Yeast</name>
    <name type="synonym">Pichia pastoris</name>
    <dbReference type="NCBI Taxonomy" id="4922"/>
    <lineage>
        <taxon>Eukaryota</taxon>
        <taxon>Fungi</taxon>
        <taxon>Dikarya</taxon>
        <taxon>Ascomycota</taxon>
        <taxon>Saccharomycotina</taxon>
        <taxon>Pichiomycetes</taxon>
        <taxon>Pichiales</taxon>
        <taxon>Pichiaceae</taxon>
        <taxon>Komagataella</taxon>
    </lineage>
</organism>
<dbReference type="SUPFAM" id="SSF50978">
    <property type="entry name" value="WD40 repeat-like"/>
    <property type="match status" value="1"/>
</dbReference>
<dbReference type="HAMAP" id="MF_03056">
    <property type="entry name" value="TRM82"/>
    <property type="match status" value="1"/>
</dbReference>
<keyword evidence="2 6" id="KW-0853">WD repeat</keyword>
<dbReference type="OrthoDB" id="339900at2759"/>
<comment type="subcellular location">
    <subcellularLocation>
        <location evidence="1 6">Nucleus</location>
    </subcellularLocation>
</comment>
<dbReference type="EMBL" id="CP014584">
    <property type="protein sequence ID" value="ANZ74633.1"/>
    <property type="molecule type" value="Genomic_DNA"/>
</dbReference>
<dbReference type="UniPathway" id="UPA00989"/>
<dbReference type="SMART" id="SM00320">
    <property type="entry name" value="WD40"/>
    <property type="match status" value="2"/>
</dbReference>
<keyword evidence="4 6" id="KW-0677">Repeat</keyword>
<comment type="similarity">
    <text evidence="6">Belongs to the WD repeat TRM82 family.</text>
</comment>
<dbReference type="PROSITE" id="PS50082">
    <property type="entry name" value="WD_REPEATS_2"/>
    <property type="match status" value="1"/>
</dbReference>
<evidence type="ECO:0000256" key="1">
    <source>
        <dbReference type="ARBA" id="ARBA00004123"/>
    </source>
</evidence>